<evidence type="ECO:0000313" key="8">
    <source>
        <dbReference type="EMBL" id="MDP9821313.1"/>
    </source>
</evidence>
<evidence type="ECO:0000256" key="6">
    <source>
        <dbReference type="ARBA" id="ARBA00022884"/>
    </source>
</evidence>
<evidence type="ECO:0000256" key="1">
    <source>
        <dbReference type="ARBA" id="ARBA00002663"/>
    </source>
</evidence>
<reference evidence="8 9" key="1">
    <citation type="submission" date="2023-07" db="EMBL/GenBank/DDBJ databases">
        <title>Sequencing the genomes of 1000 actinobacteria strains.</title>
        <authorList>
            <person name="Klenk H.-P."/>
        </authorList>
    </citation>
    <scope>NUCLEOTIDE SEQUENCE [LARGE SCALE GENOMIC DNA]</scope>
    <source>
        <strain evidence="8 9">GD13</strain>
    </source>
</reference>
<keyword evidence="3" id="KW-0540">Nuclease</keyword>
<keyword evidence="4" id="KW-0255">Endonuclease</keyword>
<dbReference type="SUPFAM" id="SSF54211">
    <property type="entry name" value="Ribosomal protein S5 domain 2-like"/>
    <property type="match status" value="1"/>
</dbReference>
<dbReference type="InterPro" id="IPR020539">
    <property type="entry name" value="RNase_P_CS"/>
</dbReference>
<organism evidence="8 9">
    <name type="scientific">Nocardioides massiliensis</name>
    <dbReference type="NCBI Taxonomy" id="1325935"/>
    <lineage>
        <taxon>Bacteria</taxon>
        <taxon>Bacillati</taxon>
        <taxon>Actinomycetota</taxon>
        <taxon>Actinomycetes</taxon>
        <taxon>Propionibacteriales</taxon>
        <taxon>Nocardioidaceae</taxon>
        <taxon>Nocardioides</taxon>
    </lineage>
</organism>
<evidence type="ECO:0000256" key="4">
    <source>
        <dbReference type="ARBA" id="ARBA00022759"/>
    </source>
</evidence>
<evidence type="ECO:0000313" key="9">
    <source>
        <dbReference type="Proteomes" id="UP001240447"/>
    </source>
</evidence>
<proteinExistence type="predicted"/>
<dbReference type="InterPro" id="IPR020568">
    <property type="entry name" value="Ribosomal_Su5_D2-typ_SF"/>
</dbReference>
<keyword evidence="2" id="KW-0819">tRNA processing</keyword>
<dbReference type="GO" id="GO:0004526">
    <property type="term" value="F:ribonuclease P activity"/>
    <property type="evidence" value="ECO:0007669"/>
    <property type="project" value="UniProtKB-EC"/>
</dbReference>
<dbReference type="EMBL" id="JAUSQM010000001">
    <property type="protein sequence ID" value="MDP9821313.1"/>
    <property type="molecule type" value="Genomic_DNA"/>
</dbReference>
<sequence>MTSGRGFALAVRRGRRSPARTLVVHLWEPPADQPADGADAQVGFVVSKAVGTAVDRNRVKRRLRALVAERLDRLPAGAVVAVRALPSAAGASSLALGRDLDRALDRMSGRDRAGAGA</sequence>
<dbReference type="PROSITE" id="PS00648">
    <property type="entry name" value="RIBONUCLEASE_P"/>
    <property type="match status" value="1"/>
</dbReference>
<dbReference type="PANTHER" id="PTHR33992:SF1">
    <property type="entry name" value="RIBONUCLEASE P PROTEIN COMPONENT"/>
    <property type="match status" value="1"/>
</dbReference>
<dbReference type="EC" id="3.1.26.5" evidence="7"/>
<dbReference type="PANTHER" id="PTHR33992">
    <property type="entry name" value="RIBONUCLEASE P PROTEIN COMPONENT"/>
    <property type="match status" value="1"/>
</dbReference>
<dbReference type="Proteomes" id="UP001240447">
    <property type="component" value="Unassembled WGS sequence"/>
</dbReference>
<protein>
    <recommendedName>
        <fullName evidence="7">Ribonuclease P protein component</fullName>
        <ecNumber evidence="7">3.1.26.5</ecNumber>
    </recommendedName>
</protein>
<comment type="caution">
    <text evidence="8">The sequence shown here is derived from an EMBL/GenBank/DDBJ whole genome shotgun (WGS) entry which is preliminary data.</text>
</comment>
<evidence type="ECO:0000256" key="5">
    <source>
        <dbReference type="ARBA" id="ARBA00022801"/>
    </source>
</evidence>
<dbReference type="InterPro" id="IPR014721">
    <property type="entry name" value="Ribsml_uS5_D2-typ_fold_subgr"/>
</dbReference>
<dbReference type="NCBIfam" id="TIGR00188">
    <property type="entry name" value="rnpA"/>
    <property type="match status" value="1"/>
</dbReference>
<name>A0ABT9NLP2_9ACTN</name>
<evidence type="ECO:0000256" key="7">
    <source>
        <dbReference type="NCBIfam" id="TIGR00188"/>
    </source>
</evidence>
<dbReference type="Pfam" id="PF00825">
    <property type="entry name" value="Ribonuclease_P"/>
    <property type="match status" value="1"/>
</dbReference>
<keyword evidence="5 8" id="KW-0378">Hydrolase</keyword>
<dbReference type="Gene3D" id="3.30.230.10">
    <property type="match status" value="1"/>
</dbReference>
<evidence type="ECO:0000256" key="2">
    <source>
        <dbReference type="ARBA" id="ARBA00022694"/>
    </source>
</evidence>
<evidence type="ECO:0000256" key="3">
    <source>
        <dbReference type="ARBA" id="ARBA00022722"/>
    </source>
</evidence>
<keyword evidence="6" id="KW-0694">RNA-binding</keyword>
<gene>
    <name evidence="8" type="ORF">J2S59_001122</name>
</gene>
<dbReference type="InterPro" id="IPR000100">
    <property type="entry name" value="RNase_P"/>
</dbReference>
<comment type="function">
    <text evidence="1">RNaseP catalyzes the removal of the 5'-leader sequence from pre-tRNA to produce the mature 5'-terminus. It can also cleave other RNA substrates such as 4.5S RNA. The protein component plays an auxiliary but essential role in vivo by binding to the 5'-leader sequence and broadening the substrate specificity of the ribozyme.</text>
</comment>
<accession>A0ABT9NLP2</accession>
<keyword evidence="9" id="KW-1185">Reference proteome</keyword>